<evidence type="ECO:0000256" key="5">
    <source>
        <dbReference type="ARBA" id="ARBA00023242"/>
    </source>
</evidence>
<sequence length="853" mass="96112">MSFENNLQQAFAKNNVQTVIEVFATEKLFKSFADRLEKIVIKELDKNLFKNVILILKAIEKAMEQDPDCFHTLVQQGLVVMMSILLAYNSFLNIPYLLSAFTYMLTWYERTMEQIILSEEATPEQMTFLEAFYDIAVKLSHGIIEGKATIRTLLILRFGALVADERANYKLRLDAIQTINSMVDGISKDDRRDICQCSSLSQLLEDFANALLKGGDYEFQVAVTEALSRMTVKRTREDIAHKWFGDKGLASSFIGIKYGEFETDCRIFLNEVNLSFGDERRVFTFPCSRVFLGPTELYKPDDVHLKEFWVDFNVGSSCITFSVDDPENSLWGSICLVKTSVRFYELSMTDQLLLTIWTTSPVVPYGKLSGQTVYMYFSPCLDIASALQKVFGDIPQPKGSVPERQTAPLASYIEDSSSEPPGPVTEDSPSPQITNEDTEMSQAEVSVQQEEESTPTQDVFLMRNDSDTEVEVKHNLEPTRRLSKRSQVTKPDNVSFWTALKIYKVMRARTRFLSKPASTNVSHPTVSASTTEKKVPQKTRGEGSNWADLEGNSIATDKLSPCHTSTPTCTYTRKKPKVKGRLRVLPLSSPSSGEEDHVKTLSSIQKTSAANLQVISEISECEKGQTDAMADSGFLELSVLDSTIPETLPCDLADKESALAQESSFQSRKRPLKSPEPSVIQRREQTGVGLQSRGLFHSHPQEGAADPVMADEEDSEADIMGPDVISAFRSFKSQLLDHVFAKYQKIETRSLQSLSDCQNQVVTLLKTVQTQRLQLLERFEEVVVEQLGRLEQDCRSLRNIEQETMTFWKTEYQAVRSFCERQQSRLDSLEICRGNTTQHAPAPQAEEEDASME</sequence>
<dbReference type="Pfam" id="PF18584">
    <property type="entry name" value="SYCP2_SLD"/>
    <property type="match status" value="1"/>
</dbReference>
<keyword evidence="5" id="KW-0539">Nucleus</keyword>
<dbReference type="InterPro" id="IPR024835">
    <property type="entry name" value="SYCP2-like"/>
</dbReference>
<gene>
    <name evidence="9" type="ORF">AALO_G00217510</name>
</gene>
<feature type="region of interest" description="Disordered" evidence="6">
    <location>
        <begin position="659"/>
        <end position="680"/>
    </location>
</feature>
<evidence type="ECO:0000256" key="4">
    <source>
        <dbReference type="ARBA" id="ARBA00022454"/>
    </source>
</evidence>
<feature type="compositionally biased region" description="Polar residues" evidence="6">
    <location>
        <begin position="516"/>
        <end position="530"/>
    </location>
</feature>
<dbReference type="GO" id="GO:0005694">
    <property type="term" value="C:chromosome"/>
    <property type="evidence" value="ECO:0007669"/>
    <property type="project" value="UniProtKB-SubCell"/>
</dbReference>
<name>A0AAV6G670_9TELE</name>
<proteinExistence type="inferred from homology"/>
<feature type="region of interest" description="Disordered" evidence="6">
    <location>
        <begin position="413"/>
        <end position="463"/>
    </location>
</feature>
<evidence type="ECO:0000256" key="6">
    <source>
        <dbReference type="SAM" id="MobiDB-lite"/>
    </source>
</evidence>
<evidence type="ECO:0000259" key="8">
    <source>
        <dbReference type="Pfam" id="PF18584"/>
    </source>
</evidence>
<evidence type="ECO:0000313" key="9">
    <source>
        <dbReference type="EMBL" id="KAG5268882.1"/>
    </source>
</evidence>
<dbReference type="InterPro" id="IPR040560">
    <property type="entry name" value="SYCP2_SLD"/>
</dbReference>
<dbReference type="Pfam" id="PF18581">
    <property type="entry name" value="SYCP2_ARLD"/>
    <property type="match status" value="1"/>
</dbReference>
<evidence type="ECO:0000256" key="1">
    <source>
        <dbReference type="ARBA" id="ARBA00004123"/>
    </source>
</evidence>
<feature type="domain" description="Synaptonemal complex protein 2 armadillo-repeat-like" evidence="7">
    <location>
        <begin position="3"/>
        <end position="190"/>
    </location>
</feature>
<dbReference type="EMBL" id="JADWDJ010000016">
    <property type="protein sequence ID" value="KAG5268882.1"/>
    <property type="molecule type" value="Genomic_DNA"/>
</dbReference>
<evidence type="ECO:0000256" key="3">
    <source>
        <dbReference type="ARBA" id="ARBA00007960"/>
    </source>
</evidence>
<evidence type="ECO:0000256" key="2">
    <source>
        <dbReference type="ARBA" id="ARBA00004286"/>
    </source>
</evidence>
<keyword evidence="4" id="KW-0158">Chromosome</keyword>
<comment type="caution">
    <text evidence="9">The sequence shown here is derived from an EMBL/GenBank/DDBJ whole genome shotgun (WGS) entry which is preliminary data.</text>
</comment>
<dbReference type="PANTHER" id="PTHR15607">
    <property type="entry name" value="SYNAPTONEMAL COMPLEX PROTEIN-RELATED"/>
    <property type="match status" value="1"/>
</dbReference>
<reference evidence="9" key="1">
    <citation type="submission" date="2020-10" db="EMBL/GenBank/DDBJ databases">
        <title>Chromosome-scale genome assembly of the Allis shad, Alosa alosa.</title>
        <authorList>
            <person name="Margot Z."/>
            <person name="Christophe K."/>
            <person name="Cabau C."/>
            <person name="Louis A."/>
            <person name="Berthelot C."/>
            <person name="Parey E."/>
            <person name="Roest Crollius H."/>
            <person name="Montfort J."/>
            <person name="Robinson-Rechavi M."/>
            <person name="Bucao C."/>
            <person name="Bouchez O."/>
            <person name="Gislard M."/>
            <person name="Lluch J."/>
            <person name="Milhes M."/>
            <person name="Lampietro C."/>
            <person name="Lopez Roques C."/>
            <person name="Donnadieu C."/>
            <person name="Braasch I."/>
            <person name="Desvignes T."/>
            <person name="Postlethwait J."/>
            <person name="Bobe J."/>
            <person name="Guiguen Y."/>
        </authorList>
    </citation>
    <scope>NUCLEOTIDE SEQUENCE</scope>
    <source>
        <strain evidence="9">M-15738</strain>
        <tissue evidence="9">Blood</tissue>
    </source>
</reference>
<feature type="region of interest" description="Disordered" evidence="6">
    <location>
        <begin position="516"/>
        <end position="549"/>
    </location>
</feature>
<evidence type="ECO:0008006" key="11">
    <source>
        <dbReference type="Google" id="ProtNLM"/>
    </source>
</evidence>
<dbReference type="AlphaFoldDB" id="A0AAV6G670"/>
<accession>A0AAV6G670</accession>
<evidence type="ECO:0000259" key="7">
    <source>
        <dbReference type="Pfam" id="PF18581"/>
    </source>
</evidence>
<keyword evidence="10" id="KW-1185">Reference proteome</keyword>
<feature type="domain" description="Synaptonemal complex protein 2 Spt16M-like" evidence="8">
    <location>
        <begin position="282"/>
        <end position="392"/>
    </location>
</feature>
<dbReference type="GO" id="GO:0005634">
    <property type="term" value="C:nucleus"/>
    <property type="evidence" value="ECO:0007669"/>
    <property type="project" value="UniProtKB-SubCell"/>
</dbReference>
<dbReference type="PANTHER" id="PTHR15607:SF18">
    <property type="entry name" value="SYNAPTONEMAL COMPLEX PROTEIN 2-LIKE ISOFORM X1"/>
    <property type="match status" value="1"/>
</dbReference>
<comment type="subcellular location">
    <subcellularLocation>
        <location evidence="2">Chromosome</location>
    </subcellularLocation>
    <subcellularLocation>
        <location evidence="1">Nucleus</location>
    </subcellularLocation>
</comment>
<dbReference type="InterPro" id="IPR041322">
    <property type="entry name" value="SYCP2_ARLD"/>
</dbReference>
<comment type="similarity">
    <text evidence="3">Belongs to the SYCP2 family.</text>
</comment>
<evidence type="ECO:0000313" key="10">
    <source>
        <dbReference type="Proteomes" id="UP000823561"/>
    </source>
</evidence>
<dbReference type="Proteomes" id="UP000823561">
    <property type="component" value="Chromosome 16"/>
</dbReference>
<protein>
    <recommendedName>
        <fullName evidence="11">Synaptonemal complex protein 2-like</fullName>
    </recommendedName>
</protein>
<organism evidence="9 10">
    <name type="scientific">Alosa alosa</name>
    <name type="common">allis shad</name>
    <dbReference type="NCBI Taxonomy" id="278164"/>
    <lineage>
        <taxon>Eukaryota</taxon>
        <taxon>Metazoa</taxon>
        <taxon>Chordata</taxon>
        <taxon>Craniata</taxon>
        <taxon>Vertebrata</taxon>
        <taxon>Euteleostomi</taxon>
        <taxon>Actinopterygii</taxon>
        <taxon>Neopterygii</taxon>
        <taxon>Teleostei</taxon>
        <taxon>Clupei</taxon>
        <taxon>Clupeiformes</taxon>
        <taxon>Clupeoidei</taxon>
        <taxon>Clupeidae</taxon>
        <taxon>Alosa</taxon>
    </lineage>
</organism>
<feature type="compositionally biased region" description="Basic and acidic residues" evidence="6">
    <location>
        <begin position="531"/>
        <end position="541"/>
    </location>
</feature>